<protein>
    <recommendedName>
        <fullName evidence="3">MerR-like DNA binding protein</fullName>
    </recommendedName>
</protein>
<accession>A0A2V3TRR1</accession>
<dbReference type="EMBL" id="QJJK01000030">
    <property type="protein sequence ID" value="PXW50191.1"/>
    <property type="molecule type" value="Genomic_DNA"/>
</dbReference>
<name>A0A2V3TRR1_9HYPH</name>
<evidence type="ECO:0008006" key="3">
    <source>
        <dbReference type="Google" id="ProtNLM"/>
    </source>
</evidence>
<sequence>MTYSLREISRTLGLSIGRVEQWRSRDYIKPNPSGWTADDAVRLLVLHDLHEIGFNGSEISFAIDNLRGCNEFDGQYLVISGSPFMQEGPATFKLATHARVVDRDEVGALAADCGLVTIVNLGDVAARARKALTQ</sequence>
<reference evidence="1 2" key="1">
    <citation type="submission" date="2018-05" db="EMBL/GenBank/DDBJ databases">
        <title>Genomic Encyclopedia of Type Strains, Phase IV (KMG-IV): sequencing the most valuable type-strain genomes for metagenomic binning, comparative biology and taxonomic classification.</title>
        <authorList>
            <person name="Goeker M."/>
        </authorList>
    </citation>
    <scope>NUCLEOTIDE SEQUENCE [LARGE SCALE GENOMIC DNA]</scope>
    <source>
        <strain evidence="1 2">DSM 6462</strain>
    </source>
</reference>
<dbReference type="Proteomes" id="UP000248021">
    <property type="component" value="Unassembled WGS sequence"/>
</dbReference>
<dbReference type="AlphaFoldDB" id="A0A2V3TRR1"/>
<dbReference type="OrthoDB" id="8457217at2"/>
<comment type="caution">
    <text evidence="1">The sequence shown here is derived from an EMBL/GenBank/DDBJ whole genome shotgun (WGS) entry which is preliminary data.</text>
</comment>
<evidence type="ECO:0000313" key="1">
    <source>
        <dbReference type="EMBL" id="PXW50191.1"/>
    </source>
</evidence>
<dbReference type="RefSeq" id="WP_110378658.1">
    <property type="nucleotide sequence ID" value="NZ_JAHBRY010000001.1"/>
</dbReference>
<proteinExistence type="predicted"/>
<keyword evidence="2" id="KW-1185">Reference proteome</keyword>
<evidence type="ECO:0000313" key="2">
    <source>
        <dbReference type="Proteomes" id="UP000248021"/>
    </source>
</evidence>
<organism evidence="1 2">
    <name type="scientific">Chelatococcus asaccharovorans</name>
    <dbReference type="NCBI Taxonomy" id="28210"/>
    <lineage>
        <taxon>Bacteria</taxon>
        <taxon>Pseudomonadati</taxon>
        <taxon>Pseudomonadota</taxon>
        <taxon>Alphaproteobacteria</taxon>
        <taxon>Hyphomicrobiales</taxon>
        <taxon>Chelatococcaceae</taxon>
        <taxon>Chelatococcus</taxon>
    </lineage>
</organism>
<gene>
    <name evidence="1" type="ORF">C7450_1303</name>
</gene>